<sequence>MLEEVGIQRTIGQRQVRLHIVVELDQLDLVALLLQQRHDASLQLVDVGACGAADDELLLAGILRECRGADAERCGRNGGHGGCGDEKRAA</sequence>
<dbReference type="AlphaFoldDB" id="A0A645J1B1"/>
<reference evidence="1" key="1">
    <citation type="submission" date="2019-08" db="EMBL/GenBank/DDBJ databases">
        <authorList>
            <person name="Kucharzyk K."/>
            <person name="Murdoch R.W."/>
            <person name="Higgins S."/>
            <person name="Loffler F."/>
        </authorList>
    </citation>
    <scope>NUCLEOTIDE SEQUENCE</scope>
</reference>
<comment type="caution">
    <text evidence="1">The sequence shown here is derived from an EMBL/GenBank/DDBJ whole genome shotgun (WGS) entry which is preliminary data.</text>
</comment>
<protein>
    <submittedName>
        <fullName evidence="1">Uncharacterized protein</fullName>
    </submittedName>
</protein>
<organism evidence="1">
    <name type="scientific">bioreactor metagenome</name>
    <dbReference type="NCBI Taxonomy" id="1076179"/>
    <lineage>
        <taxon>unclassified sequences</taxon>
        <taxon>metagenomes</taxon>
        <taxon>ecological metagenomes</taxon>
    </lineage>
</organism>
<dbReference type="EMBL" id="VSSQ01129021">
    <property type="protein sequence ID" value="MPN57468.1"/>
    <property type="molecule type" value="Genomic_DNA"/>
</dbReference>
<evidence type="ECO:0000313" key="1">
    <source>
        <dbReference type="EMBL" id="MPN57468.1"/>
    </source>
</evidence>
<proteinExistence type="predicted"/>
<accession>A0A645J1B1</accession>
<name>A0A645J1B1_9ZZZZ</name>
<gene>
    <name evidence="1" type="ORF">SDC9_205162</name>
</gene>